<evidence type="ECO:0000256" key="4">
    <source>
        <dbReference type="ARBA" id="ARBA00022737"/>
    </source>
</evidence>
<dbReference type="PROSITE" id="PS50929">
    <property type="entry name" value="ABC_TM1F"/>
    <property type="match status" value="1"/>
</dbReference>
<dbReference type="GO" id="GO:0005743">
    <property type="term" value="C:mitochondrial inner membrane"/>
    <property type="evidence" value="ECO:0007669"/>
    <property type="project" value="TreeGrafter"/>
</dbReference>
<dbReference type="GO" id="GO:0090374">
    <property type="term" value="P:oligopeptide export from mitochondrion"/>
    <property type="evidence" value="ECO:0007669"/>
    <property type="project" value="TreeGrafter"/>
</dbReference>
<dbReference type="AlphaFoldDB" id="A0A078AYS9"/>
<dbReference type="GO" id="GO:0015421">
    <property type="term" value="F:ABC-type oligopeptide transporter activity"/>
    <property type="evidence" value="ECO:0007669"/>
    <property type="project" value="TreeGrafter"/>
</dbReference>
<feature type="transmembrane region" description="Helical" evidence="7">
    <location>
        <begin position="89"/>
        <end position="113"/>
    </location>
</feature>
<comment type="subcellular location">
    <subcellularLocation>
        <location evidence="1">Membrane</location>
        <topology evidence="1">Multi-pass membrane protein</topology>
    </subcellularLocation>
</comment>
<feature type="domain" description="ABC transmembrane type-1" evidence="8">
    <location>
        <begin position="96"/>
        <end position="370"/>
    </location>
</feature>
<dbReference type="InterPro" id="IPR036640">
    <property type="entry name" value="ABC1_TM_sf"/>
</dbReference>
<keyword evidence="10" id="KW-1185">Reference proteome</keyword>
<dbReference type="Gene3D" id="1.20.1560.10">
    <property type="entry name" value="ABC transporter type 1, transmembrane domain"/>
    <property type="match status" value="1"/>
</dbReference>
<evidence type="ECO:0000313" key="9">
    <source>
        <dbReference type="EMBL" id="CDW86367.1"/>
    </source>
</evidence>
<dbReference type="InParanoid" id="A0A078AYS9"/>
<keyword evidence="2" id="KW-0813">Transport</keyword>
<dbReference type="CDD" id="cd18577">
    <property type="entry name" value="ABC_6TM_Pgp_ABCB1_D1_like"/>
    <property type="match status" value="1"/>
</dbReference>
<accession>A0A078AYS9</accession>
<feature type="transmembrane region" description="Helical" evidence="7">
    <location>
        <begin position="305"/>
        <end position="327"/>
    </location>
</feature>
<feature type="transmembrane region" description="Helical" evidence="7">
    <location>
        <begin position="133"/>
        <end position="155"/>
    </location>
</feature>
<reference evidence="9 10" key="1">
    <citation type="submission" date="2014-06" db="EMBL/GenBank/DDBJ databases">
        <authorList>
            <person name="Swart Estienne"/>
        </authorList>
    </citation>
    <scope>NUCLEOTIDE SEQUENCE [LARGE SCALE GENOMIC DNA]</scope>
    <source>
        <strain evidence="9 10">130c</strain>
    </source>
</reference>
<dbReference type="OMA" id="SENNSMI"/>
<dbReference type="SUPFAM" id="SSF90123">
    <property type="entry name" value="ABC transporter transmembrane region"/>
    <property type="match status" value="1"/>
</dbReference>
<dbReference type="EMBL" id="CCKQ01014584">
    <property type="protein sequence ID" value="CDW86367.1"/>
    <property type="molecule type" value="Genomic_DNA"/>
</dbReference>
<dbReference type="Proteomes" id="UP000039865">
    <property type="component" value="Unassembled WGS sequence"/>
</dbReference>
<dbReference type="InterPro" id="IPR039421">
    <property type="entry name" value="Type_1_exporter"/>
</dbReference>
<evidence type="ECO:0000256" key="6">
    <source>
        <dbReference type="ARBA" id="ARBA00023136"/>
    </source>
</evidence>
<evidence type="ECO:0000256" key="3">
    <source>
        <dbReference type="ARBA" id="ARBA00022692"/>
    </source>
</evidence>
<keyword evidence="5 7" id="KW-1133">Transmembrane helix</keyword>
<feature type="transmembrane region" description="Helical" evidence="7">
    <location>
        <begin position="209"/>
        <end position="226"/>
    </location>
</feature>
<gene>
    <name evidence="9" type="primary">Contig1476.g1610</name>
    <name evidence="9" type="ORF">STYLEM_15461</name>
</gene>
<evidence type="ECO:0000256" key="7">
    <source>
        <dbReference type="SAM" id="Phobius"/>
    </source>
</evidence>
<evidence type="ECO:0000256" key="5">
    <source>
        <dbReference type="ARBA" id="ARBA00022989"/>
    </source>
</evidence>
<protein>
    <submittedName>
        <fullName evidence="9">Abc transporter</fullName>
    </submittedName>
</protein>
<proteinExistence type="predicted"/>
<dbReference type="InterPro" id="IPR011527">
    <property type="entry name" value="ABC1_TM_dom"/>
</dbReference>
<dbReference type="OrthoDB" id="6500128at2759"/>
<evidence type="ECO:0000259" key="8">
    <source>
        <dbReference type="PROSITE" id="PS50929"/>
    </source>
</evidence>
<keyword evidence="4" id="KW-0677">Repeat</keyword>
<dbReference type="PANTHER" id="PTHR43394">
    <property type="entry name" value="ATP-DEPENDENT PERMEASE MDL1, MITOCHONDRIAL"/>
    <property type="match status" value="1"/>
</dbReference>
<sequence>MDNFNEEKKFQNQNNISINNFNNANDQSPDQYNNEHTNQIQEIQKEEIRQLIDQVNIKTKTLKQEKKAKTDLAPYLKILLTYADKNDKILIAFGYIFSILTGVCLPSLVFLFGDIVNSFTDGKILEGIKPTCLQFTVIGIVIWITSYFYYALLVIMSQRVGQKTKVAYLRAILQQDISWFDQISVTELSARLTKECQAIQIALGEKMGTIQLAFAMCLSGLFLAFFRGWWFSLILSFPIFILFGNTYLITVAMQSGFMQNLRSYGQSAGYAEQALNAIKVVQAYGMETTEMLNYNKYLGKARTTAGFFFSLFGYYGYALYTGSWLVTEKVTNSRTHDPYNAGDIIACLFGVVFGVFSLGSATPNIKAVTEGRVAGKMVYELIDRVPAIKLDDQSYHEVGKIKDQNRRFLMTFLPYSMRGKQLQQLGHQVQEKVLLFK</sequence>
<name>A0A078AYS9_STYLE</name>
<evidence type="ECO:0000256" key="2">
    <source>
        <dbReference type="ARBA" id="ARBA00022448"/>
    </source>
</evidence>
<keyword evidence="6 7" id="KW-0472">Membrane</keyword>
<dbReference type="PANTHER" id="PTHR43394:SF11">
    <property type="entry name" value="ATP-BINDING CASSETTE TRANSPORTER"/>
    <property type="match status" value="1"/>
</dbReference>
<feature type="transmembrane region" description="Helical" evidence="7">
    <location>
        <begin position="232"/>
        <end position="253"/>
    </location>
</feature>
<feature type="transmembrane region" description="Helical" evidence="7">
    <location>
        <begin position="339"/>
        <end position="358"/>
    </location>
</feature>
<evidence type="ECO:0000256" key="1">
    <source>
        <dbReference type="ARBA" id="ARBA00004141"/>
    </source>
</evidence>
<organism evidence="9 10">
    <name type="scientific">Stylonychia lemnae</name>
    <name type="common">Ciliate</name>
    <dbReference type="NCBI Taxonomy" id="5949"/>
    <lineage>
        <taxon>Eukaryota</taxon>
        <taxon>Sar</taxon>
        <taxon>Alveolata</taxon>
        <taxon>Ciliophora</taxon>
        <taxon>Intramacronucleata</taxon>
        <taxon>Spirotrichea</taxon>
        <taxon>Stichotrichia</taxon>
        <taxon>Sporadotrichida</taxon>
        <taxon>Oxytrichidae</taxon>
        <taxon>Stylonychinae</taxon>
        <taxon>Stylonychia</taxon>
    </lineage>
</organism>
<dbReference type="Pfam" id="PF00664">
    <property type="entry name" value="ABC_membrane"/>
    <property type="match status" value="1"/>
</dbReference>
<evidence type="ECO:0000313" key="10">
    <source>
        <dbReference type="Proteomes" id="UP000039865"/>
    </source>
</evidence>
<dbReference type="GO" id="GO:0005524">
    <property type="term" value="F:ATP binding"/>
    <property type="evidence" value="ECO:0007669"/>
    <property type="project" value="InterPro"/>
</dbReference>
<keyword evidence="3 7" id="KW-0812">Transmembrane</keyword>